<proteinExistence type="predicted"/>
<dbReference type="InterPro" id="IPR036477">
    <property type="entry name" value="Formyl_transf_N_sf"/>
</dbReference>
<dbReference type="InterPro" id="IPR011034">
    <property type="entry name" value="Formyl_transferase-like_C_sf"/>
</dbReference>
<evidence type="ECO:0000313" key="4">
    <source>
        <dbReference type="Proteomes" id="UP000633219"/>
    </source>
</evidence>
<accession>A0A936YU96</accession>
<keyword evidence="4" id="KW-1185">Reference proteome</keyword>
<dbReference type="AlphaFoldDB" id="A0A936YU96"/>
<dbReference type="RefSeq" id="WP_201659454.1">
    <property type="nucleotide sequence ID" value="NZ_JAEQNC010000007.1"/>
</dbReference>
<dbReference type="PANTHER" id="PTHR11138:SF5">
    <property type="entry name" value="METHIONYL-TRNA FORMYLTRANSFERASE, MITOCHONDRIAL"/>
    <property type="match status" value="1"/>
</dbReference>
<dbReference type="SUPFAM" id="SSF53328">
    <property type="entry name" value="Formyltransferase"/>
    <property type="match status" value="1"/>
</dbReference>
<dbReference type="PANTHER" id="PTHR11138">
    <property type="entry name" value="METHIONYL-TRNA FORMYLTRANSFERASE"/>
    <property type="match status" value="1"/>
</dbReference>
<dbReference type="Proteomes" id="UP000633219">
    <property type="component" value="Unassembled WGS sequence"/>
</dbReference>
<dbReference type="InterPro" id="IPR002376">
    <property type="entry name" value="Formyl_transf_N"/>
</dbReference>
<dbReference type="GO" id="GO:0005829">
    <property type="term" value="C:cytosol"/>
    <property type="evidence" value="ECO:0007669"/>
    <property type="project" value="TreeGrafter"/>
</dbReference>
<dbReference type="EMBL" id="JAEQNC010000007">
    <property type="protein sequence ID" value="MBL0373276.1"/>
    <property type="molecule type" value="Genomic_DNA"/>
</dbReference>
<dbReference type="Gene3D" id="3.40.50.12230">
    <property type="match status" value="1"/>
</dbReference>
<comment type="caution">
    <text evidence="3">The sequence shown here is derived from an EMBL/GenBank/DDBJ whole genome shotgun (WGS) entry which is preliminary data.</text>
</comment>
<dbReference type="Pfam" id="PF02911">
    <property type="entry name" value="Formyl_trans_C"/>
    <property type="match status" value="1"/>
</dbReference>
<evidence type="ECO:0000259" key="1">
    <source>
        <dbReference type="Pfam" id="PF00551"/>
    </source>
</evidence>
<sequence>MRIVLVGAVESTQVALQTLIASGTPPSLVLTLPEDAFARHSDAMDLAPITTNAGIALHHCHDVNARETVETLKAHAPDLILVIGWSQLCKAEFRASARLGCIGFHPSALPSLRGRAVIPWTILTRQEITGSTFFWLDDGIDTGDILLQSRFRLGREETARSLYDKQLEAIKRMLPEVVEQFANGSPQRHAQGEDGISYCARRGPEDGLIDWHAPAADVLTLIRAAGDPYPGAFTTLKGERIVVCEARLFAMSDRYIGLTGQVQTSTASGFVVRCGDSACIEVTGWRSQGGGKPGRHVVLGRD</sequence>
<evidence type="ECO:0000313" key="3">
    <source>
        <dbReference type="EMBL" id="MBL0373276.1"/>
    </source>
</evidence>
<name>A0A936YU96_9HYPH</name>
<dbReference type="GO" id="GO:0004479">
    <property type="term" value="F:methionyl-tRNA formyltransferase activity"/>
    <property type="evidence" value="ECO:0007669"/>
    <property type="project" value="TreeGrafter"/>
</dbReference>
<evidence type="ECO:0000259" key="2">
    <source>
        <dbReference type="Pfam" id="PF02911"/>
    </source>
</evidence>
<dbReference type="InterPro" id="IPR005793">
    <property type="entry name" value="Formyl_trans_C"/>
</dbReference>
<protein>
    <submittedName>
        <fullName evidence="3">Methionyl-tRNA formyltransferase</fullName>
    </submittedName>
</protein>
<feature type="domain" description="Formyl transferase C-terminal" evidence="2">
    <location>
        <begin position="204"/>
        <end position="286"/>
    </location>
</feature>
<dbReference type="Pfam" id="PF00551">
    <property type="entry name" value="Formyl_trans_N"/>
    <property type="match status" value="1"/>
</dbReference>
<dbReference type="CDD" id="cd08702">
    <property type="entry name" value="Arna_FMT_C"/>
    <property type="match status" value="1"/>
</dbReference>
<dbReference type="SUPFAM" id="SSF50486">
    <property type="entry name" value="FMT C-terminal domain-like"/>
    <property type="match status" value="1"/>
</dbReference>
<gene>
    <name evidence="3" type="ORF">JJB09_14660</name>
</gene>
<feature type="domain" description="Formyl transferase N-terminal" evidence="1">
    <location>
        <begin position="62"/>
        <end position="178"/>
    </location>
</feature>
<reference evidence="3" key="1">
    <citation type="submission" date="2021-01" db="EMBL/GenBank/DDBJ databases">
        <title>Rhizobium sp. strain KVB221 16S ribosomal RNA gene Genome sequencing and assembly.</title>
        <authorList>
            <person name="Kang M."/>
        </authorList>
    </citation>
    <scope>NUCLEOTIDE SEQUENCE</scope>
    <source>
        <strain evidence="3">KVB221</strain>
    </source>
</reference>
<dbReference type="CDD" id="cd08651">
    <property type="entry name" value="FMT_core_like_4"/>
    <property type="match status" value="1"/>
</dbReference>
<organism evidence="3 4">
    <name type="scientific">Rhizobium setariae</name>
    <dbReference type="NCBI Taxonomy" id="2801340"/>
    <lineage>
        <taxon>Bacteria</taxon>
        <taxon>Pseudomonadati</taxon>
        <taxon>Pseudomonadota</taxon>
        <taxon>Alphaproteobacteria</taxon>
        <taxon>Hyphomicrobiales</taxon>
        <taxon>Rhizobiaceae</taxon>
        <taxon>Rhizobium/Agrobacterium group</taxon>
        <taxon>Rhizobium</taxon>
    </lineage>
</organism>